<gene>
    <name evidence="3" type="ordered locus">BAMF_3082</name>
</gene>
<evidence type="ECO:0000313" key="4">
    <source>
        <dbReference type="Proteomes" id="UP000006562"/>
    </source>
</evidence>
<evidence type="ECO:0000256" key="2">
    <source>
        <dbReference type="SAM" id="MobiDB-lite"/>
    </source>
</evidence>
<evidence type="ECO:0008006" key="5">
    <source>
        <dbReference type="Google" id="ProtNLM"/>
    </source>
</evidence>
<feature type="compositionally biased region" description="Basic and acidic residues" evidence="2">
    <location>
        <begin position="44"/>
        <end position="61"/>
    </location>
</feature>
<dbReference type="InterPro" id="IPR010064">
    <property type="entry name" value="HK97-gp10_tail"/>
</dbReference>
<name>A0A9P1JJM9_BACAS</name>
<dbReference type="NCBIfam" id="TIGR01725">
    <property type="entry name" value="phge_HK97_gp10"/>
    <property type="match status" value="1"/>
</dbReference>
<evidence type="ECO:0000256" key="1">
    <source>
        <dbReference type="SAM" id="Coils"/>
    </source>
</evidence>
<accession>A0A9P1JJM9</accession>
<feature type="coiled-coil region" evidence="1">
    <location>
        <begin position="1"/>
        <end position="28"/>
    </location>
</feature>
<keyword evidence="1" id="KW-0175">Coiled coil</keyword>
<proteinExistence type="predicted"/>
<dbReference type="AlphaFoldDB" id="A0A9P1JJM9"/>
<dbReference type="KEGG" id="bao:BAMF_3082"/>
<dbReference type="Pfam" id="PF04883">
    <property type="entry name" value="HK97-gp10_like"/>
    <property type="match status" value="1"/>
</dbReference>
<organism evidence="3 4">
    <name type="scientific">Bacillus amyloliquefaciens (strain ATCC 23350 / DSM 7 / BCRC 11601 / CCUG 28519 / NBRC 15535 / NRRL B-14393 / F)</name>
    <dbReference type="NCBI Taxonomy" id="692420"/>
    <lineage>
        <taxon>Bacteria</taxon>
        <taxon>Bacillati</taxon>
        <taxon>Bacillota</taxon>
        <taxon>Bacilli</taxon>
        <taxon>Bacillales</taxon>
        <taxon>Bacillaceae</taxon>
        <taxon>Bacillus</taxon>
        <taxon>Bacillus amyloliquefaciens group</taxon>
    </lineage>
</organism>
<reference evidence="4" key="2">
    <citation type="journal article" date="2011" name="J. Biotechnol.">
        <title>Genome sequence of B. amyloliquefaciens type strain DSM7(T) reveals differences to plant-associated B. amyloliquefaciens FZB42.</title>
        <authorList>
            <person name="Ruckert C."/>
            <person name="Blom J."/>
            <person name="Chen X."/>
            <person name="Reva O."/>
            <person name="Borriss R."/>
        </authorList>
    </citation>
    <scope>NUCLEOTIDE SEQUENCE [LARGE SCALE GENOMIC DNA]</scope>
    <source>
        <strain evidence="4">DSM 7</strain>
    </source>
</reference>
<dbReference type="EMBL" id="FN597644">
    <property type="protein sequence ID" value="CBI44208.1"/>
    <property type="molecule type" value="Genomic_DNA"/>
</dbReference>
<keyword evidence="4" id="KW-1185">Reference proteome</keyword>
<protein>
    <recommendedName>
        <fullName evidence="5">HK97 gp10 family phage protein</fullName>
    </recommendedName>
</protein>
<dbReference type="Proteomes" id="UP000006562">
    <property type="component" value="Chromosome"/>
</dbReference>
<feature type="region of interest" description="Disordered" evidence="2">
    <location>
        <begin position="41"/>
        <end position="61"/>
    </location>
</feature>
<reference evidence="3 4" key="1">
    <citation type="journal article" date="2011" name="Int. J. Syst. Evol. Microbiol.">
        <title>Relationship of Bacillus amyloliquefaciens clades associated with strains DSM 7T and FZB42T: a proposal for Bacillus amyloliquefaciens subsp. amyloliquefaciens subsp. nov. and Bacillus amyloliquefaciens subsp. plantarum subsp. nov. based on complete genome sequence comparisons.</title>
        <authorList>
            <person name="Borriss R."/>
            <person name="Chen X.H."/>
            <person name="Rueckert C."/>
            <person name="Blom J."/>
            <person name="Becker A."/>
            <person name="Baumgarth B."/>
            <person name="Fan B."/>
            <person name="Pukall R."/>
            <person name="Schumann P."/>
            <person name="Sproer C."/>
            <person name="Junge H."/>
            <person name="Vater J."/>
            <person name="Puhler A."/>
            <person name="Klenk H.P."/>
        </authorList>
    </citation>
    <scope>NUCLEOTIDE SEQUENCE [LARGE SCALE GENOMIC DNA]</scope>
    <source>
        <strain evidence="4">DSM 7</strain>
    </source>
</reference>
<sequence>MARENDGIKNIEKELNKLARKNVRAAKSAVSAGAQIYAAGLEKNTPRGRGDQDPHKTHMKDNVVYLKPREDGEIYSNVGYGKETAARLHFSNFGTIKQRPQHFVERTVNEYTAAVLQKVQEVYRRELGL</sequence>
<evidence type="ECO:0000313" key="3">
    <source>
        <dbReference type="EMBL" id="CBI44208.1"/>
    </source>
</evidence>
<dbReference type="RefSeq" id="WP_013353502.1">
    <property type="nucleotide sequence ID" value="NC_014551.1"/>
</dbReference>